<dbReference type="GO" id="GO:0007165">
    <property type="term" value="P:signal transduction"/>
    <property type="evidence" value="ECO:0007669"/>
    <property type="project" value="UniProtKB-KW"/>
</dbReference>
<reference evidence="14 15" key="1">
    <citation type="submission" date="2018-06" db="EMBL/GenBank/DDBJ databases">
        <title>Nitrincola tibetense sp. nov., isolated from Lake XuguoCo on Tibetan Plateau.</title>
        <authorList>
            <person name="Xing P."/>
        </authorList>
    </citation>
    <scope>NUCLEOTIDE SEQUENCE [LARGE SCALE GENOMIC DNA]</scope>
    <source>
        <strain evidence="15">xg18</strain>
    </source>
</reference>
<dbReference type="InterPro" id="IPR003660">
    <property type="entry name" value="HAMP_dom"/>
</dbReference>
<evidence type="ECO:0000256" key="6">
    <source>
        <dbReference type="ARBA" id="ARBA00023136"/>
    </source>
</evidence>
<dbReference type="OrthoDB" id="2489132at2"/>
<keyword evidence="7 9" id="KW-0807">Transducer</keyword>
<comment type="similarity">
    <text evidence="8">Belongs to the methyl-accepting chemotaxis (MCP) protein family.</text>
</comment>
<keyword evidence="2" id="KW-1003">Cell membrane</keyword>
<dbReference type="CDD" id="cd12912">
    <property type="entry name" value="PDC2_MCP_like"/>
    <property type="match status" value="1"/>
</dbReference>
<dbReference type="SMART" id="SM00304">
    <property type="entry name" value="HAMP"/>
    <property type="match status" value="1"/>
</dbReference>
<dbReference type="Gene3D" id="1.10.287.950">
    <property type="entry name" value="Methyl-accepting chemotaxis protein"/>
    <property type="match status" value="1"/>
</dbReference>
<dbReference type="PANTHER" id="PTHR32089">
    <property type="entry name" value="METHYL-ACCEPTING CHEMOTAXIS PROTEIN MCPB"/>
    <property type="match status" value="1"/>
</dbReference>
<evidence type="ECO:0000256" key="1">
    <source>
        <dbReference type="ARBA" id="ARBA00004651"/>
    </source>
</evidence>
<dbReference type="EMBL" id="QKRX01000005">
    <property type="protein sequence ID" value="RAU18225.1"/>
    <property type="molecule type" value="Genomic_DNA"/>
</dbReference>
<dbReference type="Gene3D" id="3.30.450.20">
    <property type="entry name" value="PAS domain"/>
    <property type="match status" value="2"/>
</dbReference>
<dbReference type="PANTHER" id="PTHR32089:SF117">
    <property type="entry name" value="METHYL ACCEPTING SENSORY TRANSDUCER WITH CACHE_1 SMALL MOLECULE BINDING DOMAIN"/>
    <property type="match status" value="1"/>
</dbReference>
<evidence type="ECO:0000256" key="4">
    <source>
        <dbReference type="ARBA" id="ARBA00022692"/>
    </source>
</evidence>
<feature type="domain" description="Methyl-accepting transducer" evidence="12">
    <location>
        <begin position="354"/>
        <end position="590"/>
    </location>
</feature>
<dbReference type="Pfam" id="PF00672">
    <property type="entry name" value="HAMP"/>
    <property type="match status" value="1"/>
</dbReference>
<evidence type="ECO:0000256" key="11">
    <source>
        <dbReference type="SAM" id="Phobius"/>
    </source>
</evidence>
<dbReference type="Pfam" id="PF00015">
    <property type="entry name" value="MCPsignal"/>
    <property type="match status" value="1"/>
</dbReference>
<evidence type="ECO:0000256" key="3">
    <source>
        <dbReference type="ARBA" id="ARBA00022500"/>
    </source>
</evidence>
<dbReference type="CDD" id="cd06225">
    <property type="entry name" value="HAMP"/>
    <property type="match status" value="1"/>
</dbReference>
<keyword evidence="4 11" id="KW-0812">Transmembrane</keyword>
<dbReference type="Proteomes" id="UP000250744">
    <property type="component" value="Unassembled WGS sequence"/>
</dbReference>
<evidence type="ECO:0000259" key="12">
    <source>
        <dbReference type="PROSITE" id="PS50111"/>
    </source>
</evidence>
<evidence type="ECO:0000256" key="7">
    <source>
        <dbReference type="ARBA" id="ARBA00023224"/>
    </source>
</evidence>
<evidence type="ECO:0000259" key="13">
    <source>
        <dbReference type="PROSITE" id="PS50885"/>
    </source>
</evidence>
<feature type="domain" description="HAMP" evidence="13">
    <location>
        <begin position="295"/>
        <end position="349"/>
    </location>
</feature>
<gene>
    <name evidence="14" type="ORF">DN062_08280</name>
</gene>
<dbReference type="SMART" id="SM00283">
    <property type="entry name" value="MA"/>
    <property type="match status" value="1"/>
</dbReference>
<evidence type="ECO:0000256" key="9">
    <source>
        <dbReference type="PROSITE-ProRule" id="PRU00284"/>
    </source>
</evidence>
<dbReference type="SUPFAM" id="SSF103190">
    <property type="entry name" value="Sensory domain-like"/>
    <property type="match status" value="1"/>
</dbReference>
<keyword evidence="15" id="KW-1185">Reference proteome</keyword>
<organism evidence="14 15">
    <name type="scientific">Nitrincola tibetensis</name>
    <dbReference type="NCBI Taxonomy" id="2219697"/>
    <lineage>
        <taxon>Bacteria</taxon>
        <taxon>Pseudomonadati</taxon>
        <taxon>Pseudomonadota</taxon>
        <taxon>Gammaproteobacteria</taxon>
        <taxon>Oceanospirillales</taxon>
        <taxon>Oceanospirillaceae</taxon>
        <taxon>Nitrincola</taxon>
    </lineage>
</organism>
<accession>A0A364NMV1</accession>
<feature type="coiled-coil region" evidence="10">
    <location>
        <begin position="547"/>
        <end position="574"/>
    </location>
</feature>
<dbReference type="InterPro" id="IPR004089">
    <property type="entry name" value="MCPsignal_dom"/>
</dbReference>
<dbReference type="PROSITE" id="PS50885">
    <property type="entry name" value="HAMP"/>
    <property type="match status" value="1"/>
</dbReference>
<dbReference type="PROSITE" id="PS50111">
    <property type="entry name" value="CHEMOTAXIS_TRANSDUC_2"/>
    <property type="match status" value="1"/>
</dbReference>
<evidence type="ECO:0000256" key="5">
    <source>
        <dbReference type="ARBA" id="ARBA00022989"/>
    </source>
</evidence>
<evidence type="ECO:0000256" key="8">
    <source>
        <dbReference type="ARBA" id="ARBA00029447"/>
    </source>
</evidence>
<sequence length="626" mass="68009">MRVKYKVSLVTSLLIALTITLLSTVQYFSFKRAIYEQTQQNILETSKLLSQDVSSWLNGKLSLINLTREQVDRRYSFDEIVTVLGAKALESSFLLTFGGLDDGSPIATASWTPPTGWDPRTRPWYSLAMANRTAVFTDPYVDAGTGEIIISAVTQLTNQGRSVGAFGGDLRLTTVSDTLNQINFNQTGYTFLVNASGIIVSHPDSSLNSEALSTLIPSMSRPLNEQQMAQALVQNTPSFVSFQPVANVPGTDWFIGVVLDESKVMAATRTFGMLAIIGAIISVIVSCAILYSLMQVILRPLDKLGVALKEISQGGGDLTRRLNFQSNDEFGDVSRSFDQFVSYMHSLITEIKQDSQLIQKNSKETALSARSSTDNIRQQLEEIEHLATAMHQMSATAHEVARNAQITAHAAQNADGNAAQGATIVEETCAAIDSVVSGMNQAMSDIAQLTDFSTNIESILTTIINISEQTNLLALNAAIEAARAGDLGRGFAVVADEVRALASRTQQSTTEIRLMIDQLQGGVSSAEASIRANTTHAQNTQSKALKASEALNKIRESINEINQMTVQIATAAEEQSSTSEEINRNTTNIRDLSQMVANEAGQQEHLCADMLHMSETQAQQMSKFKV</sequence>
<proteinExistence type="inferred from homology"/>
<comment type="caution">
    <text evidence="14">The sequence shown here is derived from an EMBL/GenBank/DDBJ whole genome shotgun (WGS) entry which is preliminary data.</text>
</comment>
<dbReference type="InterPro" id="IPR029151">
    <property type="entry name" value="Sensor-like_sf"/>
</dbReference>
<dbReference type="GO" id="GO:0005886">
    <property type="term" value="C:plasma membrane"/>
    <property type="evidence" value="ECO:0007669"/>
    <property type="project" value="UniProtKB-SubCell"/>
</dbReference>
<keyword evidence="3" id="KW-0145">Chemotaxis</keyword>
<dbReference type="SUPFAM" id="SSF58104">
    <property type="entry name" value="Methyl-accepting chemotaxis protein (MCP) signaling domain"/>
    <property type="match status" value="1"/>
</dbReference>
<protein>
    <submittedName>
        <fullName evidence="14">Methyl-accepting chemotaxis protein</fullName>
    </submittedName>
</protein>
<evidence type="ECO:0000256" key="2">
    <source>
        <dbReference type="ARBA" id="ARBA00022475"/>
    </source>
</evidence>
<evidence type="ECO:0000313" key="15">
    <source>
        <dbReference type="Proteomes" id="UP000250744"/>
    </source>
</evidence>
<keyword evidence="10" id="KW-0175">Coiled coil</keyword>
<dbReference type="FunFam" id="1.10.287.950:FF:000001">
    <property type="entry name" value="Methyl-accepting chemotaxis sensory transducer"/>
    <property type="match status" value="1"/>
</dbReference>
<evidence type="ECO:0000256" key="10">
    <source>
        <dbReference type="SAM" id="Coils"/>
    </source>
</evidence>
<keyword evidence="5 11" id="KW-1133">Transmembrane helix</keyword>
<dbReference type="RefSeq" id="WP_112158868.1">
    <property type="nucleotide sequence ID" value="NZ_QKRX01000005.1"/>
</dbReference>
<dbReference type="Pfam" id="PF02743">
    <property type="entry name" value="dCache_1"/>
    <property type="match status" value="1"/>
</dbReference>
<name>A0A364NMV1_9GAMM</name>
<dbReference type="GO" id="GO:0006935">
    <property type="term" value="P:chemotaxis"/>
    <property type="evidence" value="ECO:0007669"/>
    <property type="project" value="UniProtKB-KW"/>
</dbReference>
<comment type="subcellular location">
    <subcellularLocation>
        <location evidence="1">Cell membrane</location>
        <topology evidence="1">Multi-pass membrane protein</topology>
    </subcellularLocation>
</comment>
<feature type="transmembrane region" description="Helical" evidence="11">
    <location>
        <begin position="271"/>
        <end position="293"/>
    </location>
</feature>
<dbReference type="AlphaFoldDB" id="A0A364NMV1"/>
<dbReference type="CDD" id="cd12913">
    <property type="entry name" value="PDC1_MCP_like"/>
    <property type="match status" value="1"/>
</dbReference>
<dbReference type="CDD" id="cd11386">
    <property type="entry name" value="MCP_signal"/>
    <property type="match status" value="1"/>
</dbReference>
<evidence type="ECO:0000313" key="14">
    <source>
        <dbReference type="EMBL" id="RAU18225.1"/>
    </source>
</evidence>
<dbReference type="InterPro" id="IPR033479">
    <property type="entry name" value="dCache_1"/>
</dbReference>
<keyword evidence="6 11" id="KW-0472">Membrane</keyword>